<organism evidence="1 2">
    <name type="scientific">Mesorhizobium dulcispinae</name>
    <dbReference type="NCBI Taxonomy" id="3072316"/>
    <lineage>
        <taxon>Bacteria</taxon>
        <taxon>Pseudomonadati</taxon>
        <taxon>Pseudomonadota</taxon>
        <taxon>Alphaproteobacteria</taxon>
        <taxon>Hyphomicrobiales</taxon>
        <taxon>Phyllobacteriaceae</taxon>
        <taxon>Mesorhizobium</taxon>
    </lineage>
</organism>
<reference evidence="1 2" key="1">
    <citation type="submission" date="2023-08" db="EMBL/GenBank/DDBJ databases">
        <title>Implementing the SeqCode for naming new Mesorhizobium species isolated from Vachellia karroo root nodules.</title>
        <authorList>
            <person name="Van Lill M."/>
        </authorList>
    </citation>
    <scope>NUCLEOTIDE SEQUENCE [LARGE SCALE GENOMIC DNA]</scope>
    <source>
        <strain evidence="1 2">VK23A</strain>
    </source>
</reference>
<evidence type="ECO:0000313" key="1">
    <source>
        <dbReference type="EMBL" id="MDX8471802.1"/>
    </source>
</evidence>
<dbReference type="RefSeq" id="WP_320316158.1">
    <property type="nucleotide sequence ID" value="NZ_JAVIIX010000004.1"/>
</dbReference>
<sequence length="48" mass="5449">MIHDECPTIIPAFASWIDAARQEVKGFVPNPNFLLSDHRVAERVWLSA</sequence>
<name>A0ABU4XDV9_9HYPH</name>
<evidence type="ECO:0000313" key="2">
    <source>
        <dbReference type="Proteomes" id="UP001271780"/>
    </source>
</evidence>
<keyword evidence="2" id="KW-1185">Reference proteome</keyword>
<proteinExistence type="predicted"/>
<comment type="caution">
    <text evidence="1">The sequence shown here is derived from an EMBL/GenBank/DDBJ whole genome shotgun (WGS) entry which is preliminary data.</text>
</comment>
<accession>A0ABU4XDV9</accession>
<dbReference type="Proteomes" id="UP001271780">
    <property type="component" value="Unassembled WGS sequence"/>
</dbReference>
<gene>
    <name evidence="1" type="ORF">RFM27_06950</name>
</gene>
<protein>
    <submittedName>
        <fullName evidence="1">Uncharacterized protein</fullName>
    </submittedName>
</protein>
<dbReference type="EMBL" id="JAVIIZ010000003">
    <property type="protein sequence ID" value="MDX8471802.1"/>
    <property type="molecule type" value="Genomic_DNA"/>
</dbReference>